<evidence type="ECO:0000256" key="2">
    <source>
        <dbReference type="PROSITE-ProRule" id="PRU00176"/>
    </source>
</evidence>
<feature type="compositionally biased region" description="Basic and acidic residues" evidence="3">
    <location>
        <begin position="153"/>
        <end position="175"/>
    </location>
</feature>
<feature type="compositionally biased region" description="Basic and acidic residues" evidence="3">
    <location>
        <begin position="187"/>
        <end position="220"/>
    </location>
</feature>
<feature type="compositionally biased region" description="Basic and acidic residues" evidence="3">
    <location>
        <begin position="462"/>
        <end position="474"/>
    </location>
</feature>
<keyword evidence="6" id="KW-1185">Reference proteome</keyword>
<dbReference type="SMART" id="SM00360">
    <property type="entry name" value="RRM"/>
    <property type="match status" value="1"/>
</dbReference>
<feature type="region of interest" description="Disordered" evidence="3">
    <location>
        <begin position="32"/>
        <end position="77"/>
    </location>
</feature>
<proteinExistence type="predicted"/>
<feature type="compositionally biased region" description="Basic and acidic residues" evidence="3">
    <location>
        <begin position="425"/>
        <end position="437"/>
    </location>
</feature>
<feature type="compositionally biased region" description="Low complexity" evidence="3">
    <location>
        <begin position="516"/>
        <end position="531"/>
    </location>
</feature>
<evidence type="ECO:0000313" key="6">
    <source>
        <dbReference type="Proteomes" id="UP001583172"/>
    </source>
</evidence>
<dbReference type="InterPro" id="IPR012677">
    <property type="entry name" value="Nucleotide-bd_a/b_plait_sf"/>
</dbReference>
<evidence type="ECO:0000256" key="1">
    <source>
        <dbReference type="ARBA" id="ARBA00022884"/>
    </source>
</evidence>
<feature type="compositionally biased region" description="Basic and acidic residues" evidence="3">
    <location>
        <begin position="368"/>
        <end position="412"/>
    </location>
</feature>
<feature type="compositionally biased region" description="Basic and acidic residues" evidence="3">
    <location>
        <begin position="292"/>
        <end position="302"/>
    </location>
</feature>
<dbReference type="EMBL" id="JAZGSY010000242">
    <property type="protein sequence ID" value="KAL1838043.1"/>
    <property type="molecule type" value="Genomic_DNA"/>
</dbReference>
<dbReference type="SUPFAM" id="SSF54928">
    <property type="entry name" value="RNA-binding domain, RBD"/>
    <property type="match status" value="1"/>
</dbReference>
<dbReference type="PANTHER" id="PTHR23236:SF11">
    <property type="entry name" value="EUKARYOTIC TRANSLATION INITIATION FACTOR 4H"/>
    <property type="match status" value="1"/>
</dbReference>
<dbReference type="PROSITE" id="PS50102">
    <property type="entry name" value="RRM"/>
    <property type="match status" value="1"/>
</dbReference>
<dbReference type="Gene3D" id="3.30.70.330">
    <property type="match status" value="1"/>
</dbReference>
<keyword evidence="1 2" id="KW-0694">RNA-binding</keyword>
<sequence>MAPKKKEVQKFTLNEFFQSDAFGTGGVSSWADEVEDSFPTGTQALPPTDRHRQTTSYSSGGDRGYHSLRDNLPQQLPDKPPFTAHLGNLSYDATVESVTDFFSDCNVVSVRIIKDRDNQPKGFAYAEFASLEDLKTALTRDGQTFEGRSIRIKVADPPRGDFHRSEPARELDWGVRRGPLTDLPSRGGDRPRPDFGERRREFQPADDGKVRDFSNWERRGPLSPISPEAPESREGSRSRNMDRRSESYRGNRRASPAAWGPGDRQESSGSRPPRREFADRPERAPTAAESESNWRAKMRPDSIKSPGQSREGSEAPASPVPASAAPAGRPRLNLAKRTVSETTDAPAVPVTSSSKPNPFGAARPIDTAAREREVEEKRLREKKEAEEKAKQERLAKEAAAKEAAEKAEKEAAEAAAKAAAAEAAAEAKEANGDKPAAEEGAANTPKEAAAAEPTSDQKLAIRGREPQDAPKSRAFENSNWRATAGVEPRGPPRGAHATTGPRRGGPARGPRDSARPPRANGSGPAQQQQQAPPTPTVDKAPAEPQEEEEGWTRVKTGRRGNNRA</sequence>
<reference evidence="5 6" key="1">
    <citation type="journal article" date="2024" name="Commun. Biol.">
        <title>Comparative genomic analysis of thermophilic fungi reveals convergent evolutionary adaptations and gene losses.</title>
        <authorList>
            <person name="Steindorff A.S."/>
            <person name="Aguilar-Pontes M.V."/>
            <person name="Robinson A.J."/>
            <person name="Andreopoulos B."/>
            <person name="LaButti K."/>
            <person name="Kuo A."/>
            <person name="Mondo S."/>
            <person name="Riley R."/>
            <person name="Otillar R."/>
            <person name="Haridas S."/>
            <person name="Lipzen A."/>
            <person name="Grimwood J."/>
            <person name="Schmutz J."/>
            <person name="Clum A."/>
            <person name="Reid I.D."/>
            <person name="Moisan M.C."/>
            <person name="Butler G."/>
            <person name="Nguyen T.T.M."/>
            <person name="Dewar K."/>
            <person name="Conant G."/>
            <person name="Drula E."/>
            <person name="Henrissat B."/>
            <person name="Hansel C."/>
            <person name="Singer S."/>
            <person name="Hutchinson M.I."/>
            <person name="de Vries R.P."/>
            <person name="Natvig D.O."/>
            <person name="Powell A.J."/>
            <person name="Tsang A."/>
            <person name="Grigoriev I.V."/>
        </authorList>
    </citation>
    <scope>NUCLEOTIDE SEQUENCE [LARGE SCALE GENOMIC DNA]</scope>
    <source>
        <strain evidence="5 6">CBS 620.91</strain>
    </source>
</reference>
<evidence type="ECO:0000259" key="4">
    <source>
        <dbReference type="PROSITE" id="PS50102"/>
    </source>
</evidence>
<dbReference type="InterPro" id="IPR000504">
    <property type="entry name" value="RRM_dom"/>
</dbReference>
<feature type="compositionally biased region" description="Basic residues" evidence="3">
    <location>
        <begin position="555"/>
        <end position="564"/>
    </location>
</feature>
<dbReference type="Proteomes" id="UP001583172">
    <property type="component" value="Unassembled WGS sequence"/>
</dbReference>
<dbReference type="PANTHER" id="PTHR23236">
    <property type="entry name" value="EUKARYOTIC TRANSLATION INITIATION FACTOR 4B/4H"/>
    <property type="match status" value="1"/>
</dbReference>
<dbReference type="InterPro" id="IPR035979">
    <property type="entry name" value="RBD_domain_sf"/>
</dbReference>
<feature type="compositionally biased region" description="Basic and acidic residues" evidence="3">
    <location>
        <begin position="230"/>
        <end position="249"/>
    </location>
</feature>
<evidence type="ECO:0000313" key="5">
    <source>
        <dbReference type="EMBL" id="KAL1838043.1"/>
    </source>
</evidence>
<accession>A0ABR3V8A8</accession>
<feature type="compositionally biased region" description="Basic and acidic residues" evidence="3">
    <location>
        <begin position="273"/>
        <end position="283"/>
    </location>
</feature>
<feature type="compositionally biased region" description="Low complexity" evidence="3">
    <location>
        <begin position="441"/>
        <end position="454"/>
    </location>
</feature>
<protein>
    <recommendedName>
        <fullName evidence="4">RRM domain-containing protein</fullName>
    </recommendedName>
</protein>
<gene>
    <name evidence="5" type="ORF">VTJ49DRAFT_3116</name>
</gene>
<comment type="caution">
    <text evidence="5">The sequence shown here is derived from an EMBL/GenBank/DDBJ whole genome shotgun (WGS) entry which is preliminary data.</text>
</comment>
<feature type="region of interest" description="Disordered" evidence="3">
    <location>
        <begin position="149"/>
        <end position="564"/>
    </location>
</feature>
<feature type="compositionally biased region" description="Low complexity" evidence="3">
    <location>
        <begin position="413"/>
        <end position="424"/>
    </location>
</feature>
<name>A0ABR3V8A8_HUMIN</name>
<dbReference type="Pfam" id="PF00076">
    <property type="entry name" value="RRM_1"/>
    <property type="match status" value="1"/>
</dbReference>
<organism evidence="5 6">
    <name type="scientific">Humicola insolens</name>
    <name type="common">Soft-rot fungus</name>
    <dbReference type="NCBI Taxonomy" id="85995"/>
    <lineage>
        <taxon>Eukaryota</taxon>
        <taxon>Fungi</taxon>
        <taxon>Dikarya</taxon>
        <taxon>Ascomycota</taxon>
        <taxon>Pezizomycotina</taxon>
        <taxon>Sordariomycetes</taxon>
        <taxon>Sordariomycetidae</taxon>
        <taxon>Sordariales</taxon>
        <taxon>Chaetomiaceae</taxon>
        <taxon>Mycothermus</taxon>
    </lineage>
</organism>
<feature type="compositionally biased region" description="Low complexity" evidence="3">
    <location>
        <begin position="315"/>
        <end position="327"/>
    </location>
</feature>
<feature type="domain" description="RRM" evidence="4">
    <location>
        <begin position="82"/>
        <end position="157"/>
    </location>
</feature>
<evidence type="ECO:0000256" key="3">
    <source>
        <dbReference type="SAM" id="MobiDB-lite"/>
    </source>
</evidence>